<dbReference type="PANTHER" id="PTHR43661">
    <property type="entry name" value="D-XYLONATE DEHYDRATASE"/>
    <property type="match status" value="1"/>
</dbReference>
<dbReference type="PANTHER" id="PTHR43661:SF1">
    <property type="entry name" value="PHOSPHOGLUCONATE DEHYDRATASE"/>
    <property type="match status" value="1"/>
</dbReference>
<name>A0A380ZHF9_BARDO</name>
<evidence type="ECO:0000259" key="1">
    <source>
        <dbReference type="Pfam" id="PF24877"/>
    </source>
</evidence>
<dbReference type="EMBL" id="UFTF01000001">
    <property type="protein sequence ID" value="SUV44406.1"/>
    <property type="molecule type" value="Genomic_DNA"/>
</dbReference>
<dbReference type="GO" id="GO:0004160">
    <property type="term" value="F:dihydroxy-acid dehydratase activity"/>
    <property type="evidence" value="ECO:0007669"/>
    <property type="project" value="UniProtKB-EC"/>
</dbReference>
<reference evidence="2 3" key="1">
    <citation type="submission" date="2018-06" db="EMBL/GenBank/DDBJ databases">
        <authorList>
            <consortium name="Pathogen Informatics"/>
            <person name="Doyle S."/>
        </authorList>
    </citation>
    <scope>NUCLEOTIDE SEQUENCE [LARGE SCALE GENOMIC DNA]</scope>
    <source>
        <strain evidence="2 3">NCTC12862</strain>
    </source>
</reference>
<evidence type="ECO:0000313" key="2">
    <source>
        <dbReference type="EMBL" id="SUV44406.1"/>
    </source>
</evidence>
<dbReference type="Gene3D" id="3.50.30.80">
    <property type="entry name" value="IlvD/EDD C-terminal domain-like"/>
    <property type="match status" value="1"/>
</dbReference>
<dbReference type="InterPro" id="IPR042096">
    <property type="entry name" value="Dihydro-acid_dehy_C"/>
</dbReference>
<keyword evidence="2" id="KW-0456">Lyase</keyword>
<dbReference type="AlphaFoldDB" id="A0A380ZHF9"/>
<dbReference type="Pfam" id="PF24877">
    <property type="entry name" value="ILV_EDD_C"/>
    <property type="match status" value="1"/>
</dbReference>
<dbReference type="EC" id="4.2.1.9" evidence="2"/>
<dbReference type="STRING" id="33044.GCA_900005695_00018"/>
<dbReference type="GO" id="GO:0004456">
    <property type="term" value="F:phosphogluconate dehydratase activity"/>
    <property type="evidence" value="ECO:0007669"/>
    <property type="project" value="TreeGrafter"/>
</dbReference>
<gene>
    <name evidence="2" type="primary">ilvD_1</name>
    <name evidence="2" type="ORF">NCTC12862_00151</name>
</gene>
<organism evidence="2 3">
    <name type="scientific">Bartonella doshiae</name>
    <dbReference type="NCBI Taxonomy" id="33044"/>
    <lineage>
        <taxon>Bacteria</taxon>
        <taxon>Pseudomonadati</taxon>
        <taxon>Pseudomonadota</taxon>
        <taxon>Alphaproteobacteria</taxon>
        <taxon>Hyphomicrobiales</taxon>
        <taxon>Bartonellaceae</taxon>
        <taxon>Bartonella</taxon>
    </lineage>
</organism>
<sequence>MITDGRMSGASGKIPAAIHVTPEALDNGSIARLQDGDIICLDAHVCKLTILGDLAQFNA</sequence>
<accession>A0A380ZHF9</accession>
<protein>
    <submittedName>
        <fullName evidence="2">Dihydroxy-acid dehydratase</fullName>
        <ecNumber evidence="2">4.2.1.9</ecNumber>
    </submittedName>
</protein>
<dbReference type="InterPro" id="IPR056740">
    <property type="entry name" value="ILV_EDD_C"/>
</dbReference>
<dbReference type="SUPFAM" id="SSF52016">
    <property type="entry name" value="LeuD/IlvD-like"/>
    <property type="match status" value="1"/>
</dbReference>
<dbReference type="Proteomes" id="UP000254950">
    <property type="component" value="Unassembled WGS sequence"/>
</dbReference>
<proteinExistence type="predicted"/>
<feature type="domain" description="Dihydroxy-acid/6-phosphogluconate dehydratase C-terminal" evidence="1">
    <location>
        <begin position="1"/>
        <end position="53"/>
    </location>
</feature>
<dbReference type="GO" id="GO:0005829">
    <property type="term" value="C:cytosol"/>
    <property type="evidence" value="ECO:0007669"/>
    <property type="project" value="TreeGrafter"/>
</dbReference>
<evidence type="ECO:0000313" key="3">
    <source>
        <dbReference type="Proteomes" id="UP000254950"/>
    </source>
</evidence>